<evidence type="ECO:0000313" key="5">
    <source>
        <dbReference type="EMBL" id="KXH39491.1"/>
    </source>
</evidence>
<dbReference type="InterPro" id="IPR035994">
    <property type="entry name" value="Nucleoside_phosphorylase_sf"/>
</dbReference>
<feature type="domain" description="Nucleoside phosphorylase" evidence="3">
    <location>
        <begin position="62"/>
        <end position="199"/>
    </location>
</feature>
<sequence length="589" mass="66854">MDHRQSFLETTSAKRSTCEGRTRDEGPNLVKRQKVRHGENVESRLAVELERDIRLRHINYTVGWICALPIEMAAARAMLDRIHEDLPTRGNNTNPYILGNVGKHNIAMACLPAGQYGTNNAAIVASNMRRTFKSIRIRLMVGIGGGVPGNIDLRLGDVVVGDKVLQYDLGKNITGNRIQRTGTARVPPHFLLNAVSKLRAIHETRPCRIPAILQDMHKRHHNMAGYVCPSLDEDRLFRVTYDHEGSNDCKNCQHPLICFIDALDECDEEQVREMMTYFEGLVEGAAENNILLKICFSSRPYPNVNVIYGLKLVIEDQPGHGQDLERYVERNLRMSSSQLADNVRSRILEKAAGIFIWVVLVVQVLNREIARGRMSAVESRLDELPAQLSELFRDILTRDKDNVDELLLCIQWILFAERPLTRSEFYFAMLSRLPEHQEILAAQDLKVTNECMDRYVISSSKGLAETLESGFGTIQFIHESVKDFLIKNGGYQELWPGVGANFHSLSHEQLKQLCYSNLVACTRLAFAKILTTTYLESWGEKRQIITEAFPFIEYSVQHVLYHADAAAKHLSQDDFLIQFSLEDWALACS</sequence>
<gene>
    <name evidence="5" type="ORF">CSAL01_10053</name>
</gene>
<feature type="region of interest" description="Disordered" evidence="2">
    <location>
        <begin position="1"/>
        <end position="25"/>
    </location>
</feature>
<dbReference type="InterPro" id="IPR053137">
    <property type="entry name" value="NLR-like"/>
</dbReference>
<evidence type="ECO:0000313" key="6">
    <source>
        <dbReference type="Proteomes" id="UP000070121"/>
    </source>
</evidence>
<protein>
    <submittedName>
        <fullName evidence="5">Pfs domain-containing protein</fullName>
    </submittedName>
</protein>
<evidence type="ECO:0000259" key="3">
    <source>
        <dbReference type="Pfam" id="PF01048"/>
    </source>
</evidence>
<name>A0A135SUG4_9PEZI</name>
<feature type="domain" description="Nephrocystin 3-like N-terminal" evidence="4">
    <location>
        <begin position="245"/>
        <end position="299"/>
    </location>
</feature>
<dbReference type="Pfam" id="PF24883">
    <property type="entry name" value="NPHP3_N"/>
    <property type="match status" value="1"/>
</dbReference>
<dbReference type="PANTHER" id="PTHR46082">
    <property type="entry name" value="ATP/GTP-BINDING PROTEIN-RELATED"/>
    <property type="match status" value="1"/>
</dbReference>
<dbReference type="OrthoDB" id="194358at2759"/>
<dbReference type="PANTHER" id="PTHR46082:SF11">
    <property type="entry name" value="AAA+ ATPASE DOMAIN-CONTAINING PROTEIN-RELATED"/>
    <property type="match status" value="1"/>
</dbReference>
<keyword evidence="1" id="KW-0677">Repeat</keyword>
<evidence type="ECO:0000256" key="2">
    <source>
        <dbReference type="SAM" id="MobiDB-lite"/>
    </source>
</evidence>
<feature type="compositionally biased region" description="Basic and acidic residues" evidence="2">
    <location>
        <begin position="16"/>
        <end position="25"/>
    </location>
</feature>
<dbReference type="Proteomes" id="UP000070121">
    <property type="component" value="Unassembled WGS sequence"/>
</dbReference>
<dbReference type="STRING" id="1209931.A0A135SUG4"/>
<accession>A0A135SUG4</accession>
<organism evidence="5 6">
    <name type="scientific">Colletotrichum salicis</name>
    <dbReference type="NCBI Taxonomy" id="1209931"/>
    <lineage>
        <taxon>Eukaryota</taxon>
        <taxon>Fungi</taxon>
        <taxon>Dikarya</taxon>
        <taxon>Ascomycota</taxon>
        <taxon>Pezizomycotina</taxon>
        <taxon>Sordariomycetes</taxon>
        <taxon>Hypocreomycetidae</taxon>
        <taxon>Glomerellales</taxon>
        <taxon>Glomerellaceae</taxon>
        <taxon>Colletotrichum</taxon>
        <taxon>Colletotrichum acutatum species complex</taxon>
    </lineage>
</organism>
<proteinExistence type="predicted"/>
<evidence type="ECO:0000259" key="4">
    <source>
        <dbReference type="Pfam" id="PF24883"/>
    </source>
</evidence>
<dbReference type="AlphaFoldDB" id="A0A135SUG4"/>
<dbReference type="Pfam" id="PF01048">
    <property type="entry name" value="PNP_UDP_1"/>
    <property type="match status" value="1"/>
</dbReference>
<comment type="caution">
    <text evidence="5">The sequence shown here is derived from an EMBL/GenBank/DDBJ whole genome shotgun (WGS) entry which is preliminary data.</text>
</comment>
<dbReference type="GO" id="GO:0003824">
    <property type="term" value="F:catalytic activity"/>
    <property type="evidence" value="ECO:0007669"/>
    <property type="project" value="InterPro"/>
</dbReference>
<dbReference type="EMBL" id="JFFI01002227">
    <property type="protein sequence ID" value="KXH39491.1"/>
    <property type="molecule type" value="Genomic_DNA"/>
</dbReference>
<dbReference type="GO" id="GO:0009116">
    <property type="term" value="P:nucleoside metabolic process"/>
    <property type="evidence" value="ECO:0007669"/>
    <property type="project" value="InterPro"/>
</dbReference>
<evidence type="ECO:0000256" key="1">
    <source>
        <dbReference type="ARBA" id="ARBA00022737"/>
    </source>
</evidence>
<dbReference type="InterPro" id="IPR056884">
    <property type="entry name" value="NPHP3-like_N"/>
</dbReference>
<dbReference type="SUPFAM" id="SSF53167">
    <property type="entry name" value="Purine and uridine phosphorylases"/>
    <property type="match status" value="1"/>
</dbReference>
<reference evidence="5" key="1">
    <citation type="submission" date="2014-02" db="EMBL/GenBank/DDBJ databases">
        <title>The genome sequence of Colletotrichum salicis CBS 607.94.</title>
        <authorList>
            <person name="Baroncelli R."/>
            <person name="Thon M.R."/>
        </authorList>
    </citation>
    <scope>NUCLEOTIDE SEQUENCE [LARGE SCALE GENOMIC DNA]</scope>
    <source>
        <strain evidence="5">CBS 607.94</strain>
    </source>
</reference>
<keyword evidence="6" id="KW-1185">Reference proteome</keyword>
<dbReference type="InterPro" id="IPR000845">
    <property type="entry name" value="Nucleoside_phosphorylase_d"/>
</dbReference>
<dbReference type="Gene3D" id="3.40.50.1580">
    <property type="entry name" value="Nucleoside phosphorylase domain"/>
    <property type="match status" value="1"/>
</dbReference>